<dbReference type="EMBL" id="PYAL01000006">
    <property type="protein sequence ID" value="RXN86015.1"/>
    <property type="molecule type" value="Genomic_DNA"/>
</dbReference>
<protein>
    <submittedName>
        <fullName evidence="1">Thioredoxin</fullName>
    </submittedName>
</protein>
<dbReference type="RefSeq" id="WP_129152184.1">
    <property type="nucleotide sequence ID" value="NZ_JBHSDO010000017.1"/>
</dbReference>
<sequence length="137" mass="15197">MSSPLAFDPARMFAVFGMRAVDSAGFDREVVQAPGDDLRCVFLWGKDCYNCNVFKQTAMLHKDALLDLGLTWFECNVYDDVALGQRFSLHGVPAFMMFRHGKRLGRISGWPGLPQFTEAVRRLRSGPAAPPAPASTQ</sequence>
<dbReference type="Proteomes" id="UP000290849">
    <property type="component" value="Unassembled WGS sequence"/>
</dbReference>
<proteinExistence type="predicted"/>
<accession>A0A4Q1HFV3</accession>
<keyword evidence="2" id="KW-1185">Reference proteome</keyword>
<name>A0A4Q1HFV3_9BURK</name>
<gene>
    <name evidence="1" type="ORF">C7R54_19865</name>
</gene>
<dbReference type="Gene3D" id="3.40.30.10">
    <property type="entry name" value="Glutaredoxin"/>
    <property type="match status" value="1"/>
</dbReference>
<dbReference type="AlphaFoldDB" id="A0A4Q1HFV3"/>
<evidence type="ECO:0000313" key="2">
    <source>
        <dbReference type="Proteomes" id="UP000290849"/>
    </source>
</evidence>
<comment type="caution">
    <text evidence="1">The sequence shown here is derived from an EMBL/GenBank/DDBJ whole genome shotgun (WGS) entry which is preliminary data.</text>
</comment>
<dbReference type="OrthoDB" id="8379100at2"/>
<reference evidence="1 2" key="1">
    <citation type="journal article" date="2017" name="Int. J. Syst. Evol. Microbiol.">
        <title>Achromobacter aloeverae sp. nov., isolated from the root of Aloe vera (L.) Burm.f.</title>
        <authorList>
            <person name="Kuncharoen N."/>
            <person name="Muramatsu Y."/>
            <person name="Shibata C."/>
            <person name="Kamakura Y."/>
            <person name="Nakagawa Y."/>
            <person name="Tanasupawat S."/>
        </authorList>
    </citation>
    <scope>NUCLEOTIDE SEQUENCE [LARGE SCALE GENOMIC DNA]</scope>
    <source>
        <strain evidence="1 2">AVA-1</strain>
    </source>
</reference>
<dbReference type="InterPro" id="IPR036249">
    <property type="entry name" value="Thioredoxin-like_sf"/>
</dbReference>
<dbReference type="CDD" id="cd02947">
    <property type="entry name" value="TRX_family"/>
    <property type="match status" value="1"/>
</dbReference>
<evidence type="ECO:0000313" key="1">
    <source>
        <dbReference type="EMBL" id="RXN86015.1"/>
    </source>
</evidence>
<organism evidence="1 2">
    <name type="scientific">Achromobacter aloeverae</name>
    <dbReference type="NCBI Taxonomy" id="1750518"/>
    <lineage>
        <taxon>Bacteria</taxon>
        <taxon>Pseudomonadati</taxon>
        <taxon>Pseudomonadota</taxon>
        <taxon>Betaproteobacteria</taxon>
        <taxon>Burkholderiales</taxon>
        <taxon>Alcaligenaceae</taxon>
        <taxon>Achromobacter</taxon>
    </lineage>
</organism>
<dbReference type="SUPFAM" id="SSF52833">
    <property type="entry name" value="Thioredoxin-like"/>
    <property type="match status" value="1"/>
</dbReference>